<evidence type="ECO:0000256" key="3">
    <source>
        <dbReference type="ARBA" id="ARBA00022989"/>
    </source>
</evidence>
<feature type="region of interest" description="Disordered" evidence="5">
    <location>
        <begin position="1"/>
        <end position="43"/>
    </location>
</feature>
<evidence type="ECO:0000256" key="6">
    <source>
        <dbReference type="SAM" id="Phobius"/>
    </source>
</evidence>
<dbReference type="Proteomes" id="UP000813463">
    <property type="component" value="Chromosome 2"/>
</dbReference>
<dbReference type="InterPro" id="IPR044839">
    <property type="entry name" value="NDR1-like"/>
</dbReference>
<dbReference type="GO" id="GO:0098542">
    <property type="term" value="P:defense response to other organism"/>
    <property type="evidence" value="ECO:0007669"/>
    <property type="project" value="InterPro"/>
</dbReference>
<sequence>MADGGALKKPPGFRDSSSTAPSSKPPSRPPPPRKPSVPSYYQPKRKRRGCCCRCFCCFLCLLLLLLLFLLAFFGIFYIWYQPKLPIFRFRPIDLERFNVTVNPDGTALLDSLMIIRVEARNPNSKMKVYYGETKVSLTGDQETGLGSSTVPAFVQGTNNVTLLKFTAAVQKGAMDSTTGKRLKDRVKNAEVVVTAAVKTKVGVGVFKTRFGMLPVNVNCGGITLKQLNDGKTYPKCSFNTLRWINIK</sequence>
<dbReference type="InterPro" id="IPR004864">
    <property type="entry name" value="LEA_2"/>
</dbReference>
<feature type="transmembrane region" description="Helical" evidence="6">
    <location>
        <begin position="54"/>
        <end position="80"/>
    </location>
</feature>
<dbReference type="AlphaFoldDB" id="A0A9R0IHS6"/>
<proteinExistence type="predicted"/>
<gene>
    <name evidence="9" type="primary">LOC110789004</name>
</gene>
<evidence type="ECO:0000256" key="5">
    <source>
        <dbReference type="SAM" id="MobiDB-lite"/>
    </source>
</evidence>
<dbReference type="KEGG" id="soe:110789004"/>
<feature type="domain" description="Late embryogenesis abundant protein LEA-2 subgroup" evidence="7">
    <location>
        <begin position="117"/>
        <end position="209"/>
    </location>
</feature>
<evidence type="ECO:0000256" key="1">
    <source>
        <dbReference type="ARBA" id="ARBA00004167"/>
    </source>
</evidence>
<dbReference type="PANTHER" id="PTHR31234:SF35">
    <property type="entry name" value="LATE EMBRYOGENESIS ABUNDANT (LEA) HYDROXYPROLINE-RICH GLYCOPROTEIN FAMILY"/>
    <property type="match status" value="1"/>
</dbReference>
<evidence type="ECO:0000313" key="9">
    <source>
        <dbReference type="RefSeq" id="XP_021849347.2"/>
    </source>
</evidence>
<organism evidence="8 9">
    <name type="scientific">Spinacia oleracea</name>
    <name type="common">Spinach</name>
    <dbReference type="NCBI Taxonomy" id="3562"/>
    <lineage>
        <taxon>Eukaryota</taxon>
        <taxon>Viridiplantae</taxon>
        <taxon>Streptophyta</taxon>
        <taxon>Embryophyta</taxon>
        <taxon>Tracheophyta</taxon>
        <taxon>Spermatophyta</taxon>
        <taxon>Magnoliopsida</taxon>
        <taxon>eudicotyledons</taxon>
        <taxon>Gunneridae</taxon>
        <taxon>Pentapetalae</taxon>
        <taxon>Caryophyllales</taxon>
        <taxon>Chenopodiaceae</taxon>
        <taxon>Chenopodioideae</taxon>
        <taxon>Anserineae</taxon>
        <taxon>Spinacia</taxon>
    </lineage>
</organism>
<reference evidence="9" key="2">
    <citation type="submission" date="2025-08" db="UniProtKB">
        <authorList>
            <consortium name="RefSeq"/>
        </authorList>
    </citation>
    <scope>IDENTIFICATION</scope>
    <source>
        <tissue evidence="9">Leaf</tissue>
    </source>
</reference>
<evidence type="ECO:0000313" key="8">
    <source>
        <dbReference type="Proteomes" id="UP000813463"/>
    </source>
</evidence>
<dbReference type="RefSeq" id="XP_021849347.2">
    <property type="nucleotide sequence ID" value="XM_021993655.2"/>
</dbReference>
<keyword evidence="2 6" id="KW-0812">Transmembrane</keyword>
<name>A0A9R0IHS6_SPIOL</name>
<dbReference type="GO" id="GO:0005886">
    <property type="term" value="C:plasma membrane"/>
    <property type="evidence" value="ECO:0007669"/>
    <property type="project" value="TreeGrafter"/>
</dbReference>
<dbReference type="PANTHER" id="PTHR31234">
    <property type="entry name" value="LATE EMBRYOGENESIS ABUNDANT (LEA) HYDROXYPROLINE-RICH GLYCOPROTEIN FAMILY"/>
    <property type="match status" value="1"/>
</dbReference>
<evidence type="ECO:0000256" key="4">
    <source>
        <dbReference type="ARBA" id="ARBA00023136"/>
    </source>
</evidence>
<evidence type="ECO:0000259" key="7">
    <source>
        <dbReference type="Pfam" id="PF03168"/>
    </source>
</evidence>
<protein>
    <submittedName>
        <fullName evidence="9">NDR1/HIN1-like protein 6</fullName>
    </submittedName>
</protein>
<feature type="compositionally biased region" description="Pro residues" evidence="5">
    <location>
        <begin position="23"/>
        <end position="35"/>
    </location>
</feature>
<keyword evidence="8" id="KW-1185">Reference proteome</keyword>
<keyword evidence="3 6" id="KW-1133">Transmembrane helix</keyword>
<dbReference type="Pfam" id="PF03168">
    <property type="entry name" value="LEA_2"/>
    <property type="match status" value="1"/>
</dbReference>
<keyword evidence="4 6" id="KW-0472">Membrane</keyword>
<evidence type="ECO:0000256" key="2">
    <source>
        <dbReference type="ARBA" id="ARBA00022692"/>
    </source>
</evidence>
<dbReference type="GeneID" id="110789004"/>
<reference evidence="8" key="1">
    <citation type="journal article" date="2021" name="Nat. Commun.">
        <title>Genomic analyses provide insights into spinach domestication and the genetic basis of agronomic traits.</title>
        <authorList>
            <person name="Cai X."/>
            <person name="Sun X."/>
            <person name="Xu C."/>
            <person name="Sun H."/>
            <person name="Wang X."/>
            <person name="Ge C."/>
            <person name="Zhang Z."/>
            <person name="Wang Q."/>
            <person name="Fei Z."/>
            <person name="Jiao C."/>
            <person name="Wang Q."/>
        </authorList>
    </citation>
    <scope>NUCLEOTIDE SEQUENCE [LARGE SCALE GENOMIC DNA]</scope>
    <source>
        <strain evidence="8">cv. Varoflay</strain>
    </source>
</reference>
<accession>A0A9R0IHS6</accession>
<comment type="subcellular location">
    <subcellularLocation>
        <location evidence="1">Membrane</location>
        <topology evidence="1">Single-pass membrane protein</topology>
    </subcellularLocation>
</comment>